<comment type="caution">
    <text evidence="2">The sequence shown here is derived from an EMBL/GenBank/DDBJ whole genome shotgun (WGS) entry which is preliminary data.</text>
</comment>
<evidence type="ECO:0000313" key="2">
    <source>
        <dbReference type="EMBL" id="MPC74990.1"/>
    </source>
</evidence>
<evidence type="ECO:0000313" key="3">
    <source>
        <dbReference type="Proteomes" id="UP000324222"/>
    </source>
</evidence>
<proteinExistence type="predicted"/>
<protein>
    <submittedName>
        <fullName evidence="2">Uncharacterized protein</fullName>
    </submittedName>
</protein>
<dbReference type="AlphaFoldDB" id="A0A5B7HRE4"/>
<gene>
    <name evidence="2" type="ORF">E2C01_069373</name>
</gene>
<organism evidence="2 3">
    <name type="scientific">Portunus trituberculatus</name>
    <name type="common">Swimming crab</name>
    <name type="synonym">Neptunus trituberculatus</name>
    <dbReference type="NCBI Taxonomy" id="210409"/>
    <lineage>
        <taxon>Eukaryota</taxon>
        <taxon>Metazoa</taxon>
        <taxon>Ecdysozoa</taxon>
        <taxon>Arthropoda</taxon>
        <taxon>Crustacea</taxon>
        <taxon>Multicrustacea</taxon>
        <taxon>Malacostraca</taxon>
        <taxon>Eumalacostraca</taxon>
        <taxon>Eucarida</taxon>
        <taxon>Decapoda</taxon>
        <taxon>Pleocyemata</taxon>
        <taxon>Brachyura</taxon>
        <taxon>Eubrachyura</taxon>
        <taxon>Portunoidea</taxon>
        <taxon>Portunidae</taxon>
        <taxon>Portuninae</taxon>
        <taxon>Portunus</taxon>
    </lineage>
</organism>
<evidence type="ECO:0000256" key="1">
    <source>
        <dbReference type="SAM" id="MobiDB-lite"/>
    </source>
</evidence>
<keyword evidence="3" id="KW-1185">Reference proteome</keyword>
<feature type="region of interest" description="Disordered" evidence="1">
    <location>
        <begin position="1"/>
        <end position="43"/>
    </location>
</feature>
<accession>A0A5B7HRE4</accession>
<name>A0A5B7HRE4_PORTR</name>
<dbReference type="EMBL" id="VSRR010040140">
    <property type="protein sequence ID" value="MPC74990.1"/>
    <property type="molecule type" value="Genomic_DNA"/>
</dbReference>
<dbReference type="Proteomes" id="UP000324222">
    <property type="component" value="Unassembled WGS sequence"/>
</dbReference>
<sequence length="115" mass="12562">MLAAADPLMTSADPPVCLPIPRSAAPPSPQPSQGETLISRLYGPPRTEGKEILVGETQPGFTGVPSEPWPRPLLVSDRRYFFLVKLRLPDPSAWPPLPRLFVAEYSQSCPGQYGH</sequence>
<reference evidence="2 3" key="1">
    <citation type="submission" date="2019-05" db="EMBL/GenBank/DDBJ databases">
        <title>Another draft genome of Portunus trituberculatus and its Hox gene families provides insights of decapod evolution.</title>
        <authorList>
            <person name="Jeong J.-H."/>
            <person name="Song I."/>
            <person name="Kim S."/>
            <person name="Choi T."/>
            <person name="Kim D."/>
            <person name="Ryu S."/>
            <person name="Kim W."/>
        </authorList>
    </citation>
    <scope>NUCLEOTIDE SEQUENCE [LARGE SCALE GENOMIC DNA]</scope>
    <source>
        <tissue evidence="2">Muscle</tissue>
    </source>
</reference>